<evidence type="ECO:0000256" key="3">
    <source>
        <dbReference type="ARBA" id="ARBA00022980"/>
    </source>
</evidence>
<evidence type="ECO:0000256" key="2">
    <source>
        <dbReference type="ARBA" id="ARBA00022843"/>
    </source>
</evidence>
<evidence type="ECO:0000256" key="1">
    <source>
        <dbReference type="ARBA" id="ARBA00008945"/>
    </source>
</evidence>
<dbReference type="FunFam" id="3.30.230.10:FF:000004">
    <property type="entry name" value="40S ribosomal protein S2"/>
    <property type="match status" value="1"/>
</dbReference>
<dbReference type="InterPro" id="IPR014721">
    <property type="entry name" value="Ribsml_uS5_D2-typ_fold_subgr"/>
</dbReference>
<dbReference type="InParanoid" id="G3I1D6"/>
<accession>G3I1D6</accession>
<comment type="similarity">
    <text evidence="1">Belongs to the universal ribosomal protein uS5 family.</text>
</comment>
<dbReference type="STRING" id="10029.G3I1D6"/>
<dbReference type="InterPro" id="IPR005324">
    <property type="entry name" value="Ribosomal_uS5_C"/>
</dbReference>
<feature type="domain" description="Small ribosomal subunit protein uS5 C-terminal" evidence="7">
    <location>
        <begin position="6"/>
        <end position="78"/>
    </location>
</feature>
<dbReference type="Proteomes" id="UP000001075">
    <property type="component" value="Unassembled WGS sequence"/>
</dbReference>
<evidence type="ECO:0000313" key="8">
    <source>
        <dbReference type="EMBL" id="EGW10948.1"/>
    </source>
</evidence>
<protein>
    <recommendedName>
        <fullName evidence="5">Small ribosomal subunit protein uS5</fullName>
    </recommendedName>
    <alternativeName>
        <fullName evidence="6">40S ribosomal protein S2</fullName>
    </alternativeName>
</protein>
<reference evidence="9" key="1">
    <citation type="journal article" date="2011" name="Nat. Biotechnol.">
        <title>The genomic sequence of the Chinese hamster ovary (CHO)-K1 cell line.</title>
        <authorList>
            <person name="Xu X."/>
            <person name="Nagarajan H."/>
            <person name="Lewis N.E."/>
            <person name="Pan S."/>
            <person name="Cai Z."/>
            <person name="Liu X."/>
            <person name="Chen W."/>
            <person name="Xie M."/>
            <person name="Wang W."/>
            <person name="Hammond S."/>
            <person name="Andersen M.R."/>
            <person name="Neff N."/>
            <person name="Passarelli B."/>
            <person name="Koh W."/>
            <person name="Fan H.C."/>
            <person name="Wang J."/>
            <person name="Gui Y."/>
            <person name="Lee K.H."/>
            <person name="Betenbaugh M.J."/>
            <person name="Quake S.R."/>
            <person name="Famili I."/>
            <person name="Palsson B.O."/>
            <person name="Wang J."/>
        </authorList>
    </citation>
    <scope>NUCLEOTIDE SEQUENCE [LARGE SCALE GENOMIC DNA]</scope>
    <source>
        <strain evidence="9">CHO K1 cell line</strain>
    </source>
</reference>
<evidence type="ECO:0000313" key="9">
    <source>
        <dbReference type="Proteomes" id="UP000001075"/>
    </source>
</evidence>
<dbReference type="EMBL" id="JH001067">
    <property type="protein sequence ID" value="EGW10948.1"/>
    <property type="molecule type" value="Genomic_DNA"/>
</dbReference>
<dbReference type="Gene3D" id="3.30.230.10">
    <property type="match status" value="1"/>
</dbReference>
<dbReference type="GO" id="GO:0003735">
    <property type="term" value="F:structural constituent of ribosome"/>
    <property type="evidence" value="ECO:0007669"/>
    <property type="project" value="InterPro"/>
</dbReference>
<organism evidence="8 9">
    <name type="scientific">Cricetulus griseus</name>
    <name type="common">Chinese hamster</name>
    <name type="synonym">Cricetulus barabensis griseus</name>
    <dbReference type="NCBI Taxonomy" id="10029"/>
    <lineage>
        <taxon>Eukaryota</taxon>
        <taxon>Metazoa</taxon>
        <taxon>Chordata</taxon>
        <taxon>Craniata</taxon>
        <taxon>Vertebrata</taxon>
        <taxon>Euteleostomi</taxon>
        <taxon>Mammalia</taxon>
        <taxon>Eutheria</taxon>
        <taxon>Euarchontoglires</taxon>
        <taxon>Glires</taxon>
        <taxon>Rodentia</taxon>
        <taxon>Myomorpha</taxon>
        <taxon>Muroidea</taxon>
        <taxon>Cricetidae</taxon>
        <taxon>Cricetinae</taxon>
        <taxon>Cricetulus</taxon>
    </lineage>
</organism>
<dbReference type="GO" id="GO:1990904">
    <property type="term" value="C:ribonucleoprotein complex"/>
    <property type="evidence" value="ECO:0007669"/>
    <property type="project" value="UniProtKB-KW"/>
</dbReference>
<evidence type="ECO:0000256" key="4">
    <source>
        <dbReference type="ARBA" id="ARBA00023274"/>
    </source>
</evidence>
<dbReference type="Pfam" id="PF03719">
    <property type="entry name" value="Ribosomal_S5_C"/>
    <property type="match status" value="1"/>
</dbReference>
<evidence type="ECO:0000259" key="7">
    <source>
        <dbReference type="Pfam" id="PF03719"/>
    </source>
</evidence>
<evidence type="ECO:0000256" key="6">
    <source>
        <dbReference type="ARBA" id="ARBA00035407"/>
    </source>
</evidence>
<dbReference type="AlphaFoldDB" id="G3I1D6"/>
<evidence type="ECO:0000256" key="5">
    <source>
        <dbReference type="ARBA" id="ARBA00035255"/>
    </source>
</evidence>
<dbReference type="GO" id="GO:0006412">
    <property type="term" value="P:translation"/>
    <property type="evidence" value="ECO:0007669"/>
    <property type="project" value="InterPro"/>
</dbReference>
<proteinExistence type="inferred from homology"/>
<sequence>MKFETGHCDSVLDHIIFLPRGTGTVYVPVTKKLLMMAVIDDGCTSAMYCTATLGNFIKATFDDIAKTYSYLTLDLWKEIVFTKSPYQEFSDHLVNSHTIVRGPSLQL</sequence>
<dbReference type="SUPFAM" id="SSF54211">
    <property type="entry name" value="Ribosomal protein S5 domain 2-like"/>
    <property type="match status" value="1"/>
</dbReference>
<keyword evidence="2" id="KW-0832">Ubl conjugation</keyword>
<keyword evidence="4" id="KW-0687">Ribonucleoprotein</keyword>
<gene>
    <name evidence="8" type="ORF">I79_017189</name>
</gene>
<keyword evidence="3 8" id="KW-0689">Ribosomal protein</keyword>
<name>G3I1D6_CRIGR</name>
<dbReference type="InterPro" id="IPR020568">
    <property type="entry name" value="Ribosomal_Su5_D2-typ_SF"/>
</dbReference>
<dbReference type="GO" id="GO:0005840">
    <property type="term" value="C:ribosome"/>
    <property type="evidence" value="ECO:0007669"/>
    <property type="project" value="UniProtKB-KW"/>
</dbReference>